<dbReference type="Pfam" id="PF00067">
    <property type="entry name" value="p450"/>
    <property type="match status" value="1"/>
</dbReference>
<dbReference type="Proteomes" id="UP000305067">
    <property type="component" value="Unassembled WGS sequence"/>
</dbReference>
<dbReference type="PRINTS" id="PR00463">
    <property type="entry name" value="EP450I"/>
</dbReference>
<dbReference type="CDD" id="cd11065">
    <property type="entry name" value="CYP64-like"/>
    <property type="match status" value="1"/>
</dbReference>
<accession>A0A5C3QPQ7</accession>
<keyword evidence="7 9" id="KW-0408">Iron</keyword>
<dbReference type="InterPro" id="IPR002401">
    <property type="entry name" value="Cyt_P450_E_grp-I"/>
</dbReference>
<comment type="pathway">
    <text evidence="2">Secondary metabolite biosynthesis.</text>
</comment>
<dbReference type="AlphaFoldDB" id="A0A5C3QPQ7"/>
<comment type="cofactor">
    <cofactor evidence="1 9">
        <name>heme</name>
        <dbReference type="ChEBI" id="CHEBI:30413"/>
    </cofactor>
</comment>
<dbReference type="EMBL" id="ML178819">
    <property type="protein sequence ID" value="TFL03965.1"/>
    <property type="molecule type" value="Genomic_DNA"/>
</dbReference>
<protein>
    <submittedName>
        <fullName evidence="12">Cytochrome P450</fullName>
    </submittedName>
</protein>
<comment type="similarity">
    <text evidence="3 10">Belongs to the cytochrome P450 family.</text>
</comment>
<evidence type="ECO:0000256" key="1">
    <source>
        <dbReference type="ARBA" id="ARBA00001971"/>
    </source>
</evidence>
<evidence type="ECO:0000256" key="11">
    <source>
        <dbReference type="SAM" id="Phobius"/>
    </source>
</evidence>
<proteinExistence type="inferred from homology"/>
<evidence type="ECO:0000256" key="6">
    <source>
        <dbReference type="ARBA" id="ARBA00023002"/>
    </source>
</evidence>
<dbReference type="OrthoDB" id="2789670at2759"/>
<evidence type="ECO:0000256" key="9">
    <source>
        <dbReference type="PIRSR" id="PIRSR602401-1"/>
    </source>
</evidence>
<dbReference type="GO" id="GO:0020037">
    <property type="term" value="F:heme binding"/>
    <property type="evidence" value="ECO:0007669"/>
    <property type="project" value="InterPro"/>
</dbReference>
<keyword evidence="11" id="KW-0472">Membrane</keyword>
<keyword evidence="13" id="KW-1185">Reference proteome</keyword>
<gene>
    <name evidence="12" type="ORF">BDV98DRAFT_354182</name>
</gene>
<evidence type="ECO:0000256" key="10">
    <source>
        <dbReference type="RuleBase" id="RU000461"/>
    </source>
</evidence>
<keyword evidence="6 10" id="KW-0560">Oxidoreductase</keyword>
<dbReference type="GO" id="GO:0005506">
    <property type="term" value="F:iron ion binding"/>
    <property type="evidence" value="ECO:0007669"/>
    <property type="project" value="InterPro"/>
</dbReference>
<keyword evidence="8 10" id="KW-0503">Monooxygenase</keyword>
<keyword evidence="11" id="KW-0812">Transmembrane</keyword>
<organism evidence="12 13">
    <name type="scientific">Pterulicium gracile</name>
    <dbReference type="NCBI Taxonomy" id="1884261"/>
    <lineage>
        <taxon>Eukaryota</taxon>
        <taxon>Fungi</taxon>
        <taxon>Dikarya</taxon>
        <taxon>Basidiomycota</taxon>
        <taxon>Agaricomycotina</taxon>
        <taxon>Agaricomycetes</taxon>
        <taxon>Agaricomycetidae</taxon>
        <taxon>Agaricales</taxon>
        <taxon>Pleurotineae</taxon>
        <taxon>Pterulaceae</taxon>
        <taxon>Pterulicium</taxon>
    </lineage>
</organism>
<dbReference type="InterPro" id="IPR001128">
    <property type="entry name" value="Cyt_P450"/>
</dbReference>
<dbReference type="PANTHER" id="PTHR46300:SF7">
    <property type="entry name" value="P450, PUTATIVE (EUROFUNG)-RELATED"/>
    <property type="match status" value="1"/>
</dbReference>
<dbReference type="InterPro" id="IPR017972">
    <property type="entry name" value="Cyt_P450_CS"/>
</dbReference>
<feature type="transmembrane region" description="Helical" evidence="11">
    <location>
        <begin position="6"/>
        <end position="25"/>
    </location>
</feature>
<keyword evidence="11" id="KW-1133">Transmembrane helix</keyword>
<sequence length="520" mass="58726">MQILAAVPIVNMYTLAVLAVAAIFLPMLRRKRKKYPPGPAGLPIIGNMFDMPSQFQWITFANWSKDYGSPVVHARIFGQSVVVLNSHQSVNDLLEKRSSLYSDRPRSIMFQEIMALGTWSLPFMGYGPAWRIQRQMFHSSFHPNTVSSYRPVSTECTRKFLRQLHESPEKFRDHIHNHAGRIIMKIVYGYDIKDEGDHYVWLIDEHFRIINERCDIGSIFLVDYIPSLRYLPSWVPGFTFQNIGEEYRAVADELVDRPFEDVHALLAAGTAIPSIVSQHIEHVQQVPNITAAQQAEEYLQIKNMAATAYPAGKDTTASAISAIFLGLVLNPGQLKRAQQELDVVTRGVRLPGFEDRDALHYIDCLVLEALRWNPASPTAFAHRLLQDDEYKGYLIPKGSLVLGNTWALCRDEGMFPDPDNFNPDRYLRGPKGERHPAEAYVAAAFGYGRRACPGRSLALDTIWLTIAQVLAIFDVLKDVDERGAELTPNVKFTHGLVSQPETFACRIVPRSEAALLLLHN</sequence>
<dbReference type="InterPro" id="IPR050364">
    <property type="entry name" value="Cytochrome_P450_fung"/>
</dbReference>
<dbReference type="STRING" id="1884261.A0A5C3QPQ7"/>
<evidence type="ECO:0000256" key="3">
    <source>
        <dbReference type="ARBA" id="ARBA00010617"/>
    </source>
</evidence>
<keyword evidence="4 9" id="KW-0349">Heme</keyword>
<feature type="binding site" description="axial binding residue" evidence="9">
    <location>
        <position position="452"/>
    </location>
    <ligand>
        <name>heme</name>
        <dbReference type="ChEBI" id="CHEBI:30413"/>
    </ligand>
    <ligandPart>
        <name>Fe</name>
        <dbReference type="ChEBI" id="CHEBI:18248"/>
    </ligandPart>
</feature>
<dbReference type="Gene3D" id="1.10.630.10">
    <property type="entry name" value="Cytochrome P450"/>
    <property type="match status" value="1"/>
</dbReference>
<reference evidence="12 13" key="1">
    <citation type="journal article" date="2019" name="Nat. Ecol. Evol.">
        <title>Megaphylogeny resolves global patterns of mushroom evolution.</title>
        <authorList>
            <person name="Varga T."/>
            <person name="Krizsan K."/>
            <person name="Foldi C."/>
            <person name="Dima B."/>
            <person name="Sanchez-Garcia M."/>
            <person name="Sanchez-Ramirez S."/>
            <person name="Szollosi G.J."/>
            <person name="Szarkandi J.G."/>
            <person name="Papp V."/>
            <person name="Albert L."/>
            <person name="Andreopoulos W."/>
            <person name="Angelini C."/>
            <person name="Antonin V."/>
            <person name="Barry K.W."/>
            <person name="Bougher N.L."/>
            <person name="Buchanan P."/>
            <person name="Buyck B."/>
            <person name="Bense V."/>
            <person name="Catcheside P."/>
            <person name="Chovatia M."/>
            <person name="Cooper J."/>
            <person name="Damon W."/>
            <person name="Desjardin D."/>
            <person name="Finy P."/>
            <person name="Geml J."/>
            <person name="Haridas S."/>
            <person name="Hughes K."/>
            <person name="Justo A."/>
            <person name="Karasinski D."/>
            <person name="Kautmanova I."/>
            <person name="Kiss B."/>
            <person name="Kocsube S."/>
            <person name="Kotiranta H."/>
            <person name="LaButti K.M."/>
            <person name="Lechner B.E."/>
            <person name="Liimatainen K."/>
            <person name="Lipzen A."/>
            <person name="Lukacs Z."/>
            <person name="Mihaltcheva S."/>
            <person name="Morgado L.N."/>
            <person name="Niskanen T."/>
            <person name="Noordeloos M.E."/>
            <person name="Ohm R.A."/>
            <person name="Ortiz-Santana B."/>
            <person name="Ovrebo C."/>
            <person name="Racz N."/>
            <person name="Riley R."/>
            <person name="Savchenko A."/>
            <person name="Shiryaev A."/>
            <person name="Soop K."/>
            <person name="Spirin V."/>
            <person name="Szebenyi C."/>
            <person name="Tomsovsky M."/>
            <person name="Tulloss R.E."/>
            <person name="Uehling J."/>
            <person name="Grigoriev I.V."/>
            <person name="Vagvolgyi C."/>
            <person name="Papp T."/>
            <person name="Martin F.M."/>
            <person name="Miettinen O."/>
            <person name="Hibbett D.S."/>
            <person name="Nagy L.G."/>
        </authorList>
    </citation>
    <scope>NUCLEOTIDE SEQUENCE [LARGE SCALE GENOMIC DNA]</scope>
    <source>
        <strain evidence="12 13">CBS 309.79</strain>
    </source>
</reference>
<evidence type="ECO:0000256" key="8">
    <source>
        <dbReference type="ARBA" id="ARBA00023033"/>
    </source>
</evidence>
<evidence type="ECO:0000256" key="7">
    <source>
        <dbReference type="ARBA" id="ARBA00023004"/>
    </source>
</evidence>
<dbReference type="GO" id="GO:0016705">
    <property type="term" value="F:oxidoreductase activity, acting on paired donors, with incorporation or reduction of molecular oxygen"/>
    <property type="evidence" value="ECO:0007669"/>
    <property type="project" value="InterPro"/>
</dbReference>
<dbReference type="SUPFAM" id="SSF48264">
    <property type="entry name" value="Cytochrome P450"/>
    <property type="match status" value="1"/>
</dbReference>
<evidence type="ECO:0000256" key="5">
    <source>
        <dbReference type="ARBA" id="ARBA00022723"/>
    </source>
</evidence>
<keyword evidence="5 9" id="KW-0479">Metal-binding</keyword>
<evidence type="ECO:0000313" key="12">
    <source>
        <dbReference type="EMBL" id="TFL03965.1"/>
    </source>
</evidence>
<dbReference type="InterPro" id="IPR036396">
    <property type="entry name" value="Cyt_P450_sf"/>
</dbReference>
<name>A0A5C3QPQ7_9AGAR</name>
<evidence type="ECO:0000313" key="13">
    <source>
        <dbReference type="Proteomes" id="UP000305067"/>
    </source>
</evidence>
<dbReference type="PROSITE" id="PS00086">
    <property type="entry name" value="CYTOCHROME_P450"/>
    <property type="match status" value="1"/>
</dbReference>
<dbReference type="PRINTS" id="PR00385">
    <property type="entry name" value="P450"/>
</dbReference>
<dbReference type="PANTHER" id="PTHR46300">
    <property type="entry name" value="P450, PUTATIVE (EUROFUNG)-RELATED-RELATED"/>
    <property type="match status" value="1"/>
</dbReference>
<dbReference type="GO" id="GO:0004497">
    <property type="term" value="F:monooxygenase activity"/>
    <property type="evidence" value="ECO:0007669"/>
    <property type="project" value="UniProtKB-KW"/>
</dbReference>
<evidence type="ECO:0000256" key="2">
    <source>
        <dbReference type="ARBA" id="ARBA00005179"/>
    </source>
</evidence>
<evidence type="ECO:0000256" key="4">
    <source>
        <dbReference type="ARBA" id="ARBA00022617"/>
    </source>
</evidence>